<keyword evidence="3 7" id="KW-0560">Oxidoreductase</keyword>
<organism evidence="7 8">
    <name type="scientific">Escherichia coli</name>
    <dbReference type="NCBI Taxonomy" id="562"/>
    <lineage>
        <taxon>Bacteria</taxon>
        <taxon>Pseudomonadati</taxon>
        <taxon>Pseudomonadota</taxon>
        <taxon>Gammaproteobacteria</taxon>
        <taxon>Enterobacterales</taxon>
        <taxon>Enterobacteriaceae</taxon>
        <taxon>Escherichia</taxon>
    </lineage>
</organism>
<evidence type="ECO:0000313" key="8">
    <source>
        <dbReference type="Proteomes" id="UP000254428"/>
    </source>
</evidence>
<accession>A0A376P6H6</accession>
<dbReference type="InterPro" id="IPR036922">
    <property type="entry name" value="Rieske_2Fe-2S_sf"/>
</dbReference>
<keyword evidence="2" id="KW-0479">Metal-binding</keyword>
<feature type="domain" description="Rieske" evidence="6">
    <location>
        <begin position="47"/>
        <end position="113"/>
    </location>
</feature>
<evidence type="ECO:0000256" key="2">
    <source>
        <dbReference type="ARBA" id="ARBA00022723"/>
    </source>
</evidence>
<keyword evidence="4" id="KW-0408">Iron</keyword>
<dbReference type="GO" id="GO:0051537">
    <property type="term" value="F:2 iron, 2 sulfur cluster binding"/>
    <property type="evidence" value="ECO:0007669"/>
    <property type="project" value="UniProtKB-KW"/>
</dbReference>
<dbReference type="GO" id="GO:0005506">
    <property type="term" value="F:iron ion binding"/>
    <property type="evidence" value="ECO:0007669"/>
    <property type="project" value="InterPro"/>
</dbReference>
<dbReference type="PRINTS" id="PR00090">
    <property type="entry name" value="RNGDIOXGNASE"/>
</dbReference>
<proteinExistence type="predicted"/>
<keyword evidence="5" id="KW-0411">Iron-sulfur</keyword>
<protein>
    <submittedName>
        <fullName evidence="7">Putative oxidoreductase</fullName>
        <ecNumber evidence="7">1.14.12.18</ecNumber>
    </submittedName>
</protein>
<name>A0A376P6H6_ECOLX</name>
<dbReference type="PANTHER" id="PTHR43756">
    <property type="entry name" value="CHOLINE MONOOXYGENASE, CHLOROPLASTIC"/>
    <property type="match status" value="1"/>
</dbReference>
<dbReference type="CDD" id="cd03469">
    <property type="entry name" value="Rieske_RO_Alpha_N"/>
    <property type="match status" value="1"/>
</dbReference>
<dbReference type="Pfam" id="PF00355">
    <property type="entry name" value="Rieske"/>
    <property type="match status" value="1"/>
</dbReference>
<dbReference type="EMBL" id="UGBT01000002">
    <property type="protein sequence ID" value="STH74123.1"/>
    <property type="molecule type" value="Genomic_DNA"/>
</dbReference>
<dbReference type="AlphaFoldDB" id="A0A376P6H6"/>
<evidence type="ECO:0000256" key="4">
    <source>
        <dbReference type="ARBA" id="ARBA00023004"/>
    </source>
</evidence>
<sequence>MSNLSPDFVLPENFCANPQEAWTIPARFYTDQNAFEHEKENVFAKSWICVAHSSELANANDYVMREIIGESIVLVRGRDKVLRAFYNVCPHRGHQLLSGEGKAKNVITCPYHA</sequence>
<evidence type="ECO:0000259" key="6">
    <source>
        <dbReference type="PROSITE" id="PS51296"/>
    </source>
</evidence>
<dbReference type="Proteomes" id="UP000254428">
    <property type="component" value="Unassembled WGS sequence"/>
</dbReference>
<dbReference type="Gene3D" id="2.102.10.10">
    <property type="entry name" value="Rieske [2Fe-2S] iron-sulphur domain"/>
    <property type="match status" value="1"/>
</dbReference>
<dbReference type="EC" id="1.14.12.18" evidence="7"/>
<dbReference type="InterPro" id="IPR015881">
    <property type="entry name" value="ARHD_Rieske_2Fe_2S"/>
</dbReference>
<dbReference type="SUPFAM" id="SSF50022">
    <property type="entry name" value="ISP domain"/>
    <property type="match status" value="1"/>
</dbReference>
<dbReference type="PANTHER" id="PTHR43756:SF5">
    <property type="entry name" value="CHOLINE MONOOXYGENASE, CHLOROPLASTIC"/>
    <property type="match status" value="1"/>
</dbReference>
<dbReference type="PROSITE" id="PS51296">
    <property type="entry name" value="RIESKE"/>
    <property type="match status" value="1"/>
</dbReference>
<gene>
    <name evidence="7" type="primary">bphA</name>
    <name evidence="7" type="ORF">NCTC11341_05851</name>
</gene>
<dbReference type="GO" id="GO:0018687">
    <property type="term" value="F:biphenyl 2,3-dioxygenase activity"/>
    <property type="evidence" value="ECO:0007669"/>
    <property type="project" value="UniProtKB-EC"/>
</dbReference>
<dbReference type="Gene3D" id="3.90.380.10">
    <property type="entry name" value="Naphthalene 1,2-dioxygenase Alpha Subunit, Chain A, domain 1"/>
    <property type="match status" value="1"/>
</dbReference>
<evidence type="ECO:0000256" key="3">
    <source>
        <dbReference type="ARBA" id="ARBA00023002"/>
    </source>
</evidence>
<evidence type="ECO:0000256" key="5">
    <source>
        <dbReference type="ARBA" id="ARBA00023014"/>
    </source>
</evidence>
<reference evidence="7 8" key="1">
    <citation type="submission" date="2018-06" db="EMBL/GenBank/DDBJ databases">
        <authorList>
            <consortium name="Pathogen Informatics"/>
            <person name="Doyle S."/>
        </authorList>
    </citation>
    <scope>NUCLEOTIDE SEQUENCE [LARGE SCALE GENOMIC DNA]</scope>
    <source>
        <strain evidence="7 8">NCTC11341</strain>
    </source>
</reference>
<dbReference type="InterPro" id="IPR017941">
    <property type="entry name" value="Rieske_2Fe-2S"/>
</dbReference>
<evidence type="ECO:0000313" key="7">
    <source>
        <dbReference type="EMBL" id="STH74123.1"/>
    </source>
</evidence>
<keyword evidence="1" id="KW-0001">2Fe-2S</keyword>
<evidence type="ECO:0000256" key="1">
    <source>
        <dbReference type="ARBA" id="ARBA00022714"/>
    </source>
</evidence>
<dbReference type="PROSITE" id="PS00570">
    <property type="entry name" value="RING_HYDROXYL_ALPHA"/>
    <property type="match status" value="1"/>
</dbReference>
<dbReference type="InterPro" id="IPR001663">
    <property type="entry name" value="Rng_hydr_dOase-A"/>
</dbReference>